<dbReference type="AlphaFoldDB" id="A0A449B241"/>
<gene>
    <name evidence="3" type="ORF">NCTC10181_00510</name>
</gene>
<evidence type="ECO:0000256" key="2">
    <source>
        <dbReference type="SAM" id="MobiDB-lite"/>
    </source>
</evidence>
<protein>
    <submittedName>
        <fullName evidence="3">Uncharacterized protein</fullName>
    </submittedName>
</protein>
<dbReference type="RefSeq" id="WP_129725462.1">
    <property type="nucleotide sequence ID" value="NZ_LR215036.1"/>
</dbReference>
<accession>A0A449B241</accession>
<proteinExistence type="predicted"/>
<feature type="compositionally biased region" description="Polar residues" evidence="2">
    <location>
        <begin position="72"/>
        <end position="81"/>
    </location>
</feature>
<evidence type="ECO:0000313" key="3">
    <source>
        <dbReference type="EMBL" id="VEU74653.1"/>
    </source>
</evidence>
<name>A0A449B241_9BACT</name>
<dbReference type="EMBL" id="LR215036">
    <property type="protein sequence ID" value="VEU74653.1"/>
    <property type="molecule type" value="Genomic_DNA"/>
</dbReference>
<dbReference type="Proteomes" id="UP000290985">
    <property type="component" value="Chromosome"/>
</dbReference>
<evidence type="ECO:0000256" key="1">
    <source>
        <dbReference type="SAM" id="Coils"/>
    </source>
</evidence>
<keyword evidence="4" id="KW-1185">Reference proteome</keyword>
<feature type="coiled-coil region" evidence="1">
    <location>
        <begin position="24"/>
        <end position="58"/>
    </location>
</feature>
<sequence length="90" mass="10665">MQSNIKSLVDKSNQLNNLLNDAYKKDFNFKNQKSQQQIQSLESQKDLIEKSIEDSQEKQRRFSNVLGKYINSKKNLQQQKNHSSKNKRFC</sequence>
<organism evidence="3 4">
    <name type="scientific">Mycoplasmopsis citelli</name>
    <dbReference type="NCBI Taxonomy" id="171281"/>
    <lineage>
        <taxon>Bacteria</taxon>
        <taxon>Bacillati</taxon>
        <taxon>Mycoplasmatota</taxon>
        <taxon>Mycoplasmoidales</taxon>
        <taxon>Metamycoplasmataceae</taxon>
        <taxon>Mycoplasmopsis</taxon>
    </lineage>
</organism>
<dbReference type="KEGG" id="mcit:NCTC10181_00510"/>
<feature type="region of interest" description="Disordered" evidence="2">
    <location>
        <begin position="69"/>
        <end position="90"/>
    </location>
</feature>
<evidence type="ECO:0000313" key="4">
    <source>
        <dbReference type="Proteomes" id="UP000290985"/>
    </source>
</evidence>
<reference evidence="3 4" key="1">
    <citation type="submission" date="2019-01" db="EMBL/GenBank/DDBJ databases">
        <authorList>
            <consortium name="Pathogen Informatics"/>
        </authorList>
    </citation>
    <scope>NUCLEOTIDE SEQUENCE [LARGE SCALE GENOMIC DNA]</scope>
    <source>
        <strain evidence="3 4">NCTC10181</strain>
    </source>
</reference>
<keyword evidence="1" id="KW-0175">Coiled coil</keyword>